<dbReference type="GO" id="GO:0004585">
    <property type="term" value="F:ornithine carbamoyltransferase activity"/>
    <property type="evidence" value="ECO:0007669"/>
    <property type="project" value="UniProtKB-EC"/>
</dbReference>
<dbReference type="InterPro" id="IPR002292">
    <property type="entry name" value="Orn/put_carbamltrans"/>
</dbReference>
<dbReference type="Pfam" id="PF00185">
    <property type="entry name" value="OTCace"/>
    <property type="match status" value="1"/>
</dbReference>
<dbReference type="Gene3D" id="3.40.50.1370">
    <property type="entry name" value="Aspartate/ornithine carbamoyltransferase"/>
    <property type="match status" value="2"/>
</dbReference>
<dbReference type="Proteomes" id="UP001210339">
    <property type="component" value="Chromosome"/>
</dbReference>
<evidence type="ECO:0000259" key="7">
    <source>
        <dbReference type="Pfam" id="PF00185"/>
    </source>
</evidence>
<comment type="subcellular location">
    <subcellularLocation>
        <location evidence="6">Cytoplasm</location>
    </subcellularLocation>
</comment>
<evidence type="ECO:0000256" key="4">
    <source>
        <dbReference type="ARBA" id="ARBA00022679"/>
    </source>
</evidence>
<dbReference type="PRINTS" id="PR00102">
    <property type="entry name" value="OTCASE"/>
</dbReference>
<sequence>MAKNFRGKNFLKLVDFSTEDIRHLLNLSKDFKQMKRAGVPHRYLEGKNIVLLFEKTSTRTRCSFEVAGYDLGMGVTYLDPNGSQMGHKESIADTARVLGRMFDGIEYRGFSQDIVEELAEYAGVPVWNGLTDEWHPTQMLADMLTVEEHFGHLKGLKFVFMGDARNNVANSLMVVCAKLGVNYVACGPKELAPAPELVEKCKAIAAENFCTITVTDDVEEGTKDADVLYTDIWVSMGEPKEIWEQRINLLKDYQINKKVMENANKEAIFLHCLPSFHDTKTKVGKDIAEKFGITEMEVTDEVFESKQSYVFDQAENRMHTIKAVVYATLC</sequence>
<comment type="function">
    <text evidence="1">Reversibly catalyzes the transfer of the carbamoyl group from carbamoyl phosphate (CP) to the N(epsilon) atom of ornithine (ORN) to produce L-citrulline.</text>
</comment>
<dbReference type="PRINTS" id="PR00100">
    <property type="entry name" value="AOTCASE"/>
</dbReference>
<evidence type="ECO:0000256" key="5">
    <source>
        <dbReference type="ARBA" id="ARBA00048772"/>
    </source>
</evidence>
<protein>
    <recommendedName>
        <fullName evidence="3 6">Ornithine carbamoyltransferase</fullName>
        <shortName evidence="6">OTCase</shortName>
        <ecNumber evidence="3 6">2.1.3.3</ecNumber>
    </recommendedName>
</protein>
<dbReference type="NCBIfam" id="NF003286">
    <property type="entry name" value="PRK04284.1"/>
    <property type="match status" value="1"/>
</dbReference>
<evidence type="ECO:0000256" key="1">
    <source>
        <dbReference type="ARBA" id="ARBA00003822"/>
    </source>
</evidence>
<dbReference type="Pfam" id="PF02729">
    <property type="entry name" value="OTCace_N"/>
    <property type="match status" value="1"/>
</dbReference>
<reference evidence="9 10" key="1">
    <citation type="submission" date="2023-01" db="EMBL/GenBank/DDBJ databases">
        <authorList>
            <person name="Lee S.H."/>
            <person name="Jung H.S."/>
            <person name="Yun J.U."/>
        </authorList>
    </citation>
    <scope>NUCLEOTIDE SEQUENCE [LARGE SCALE GENOMIC DNA]</scope>
    <source>
        <strain evidence="9 10">CBA3646</strain>
    </source>
</reference>
<feature type="binding site" evidence="6">
    <location>
        <position position="231"/>
    </location>
    <ligand>
        <name>L-ornithine</name>
        <dbReference type="ChEBI" id="CHEBI:46911"/>
    </ligand>
</feature>
<dbReference type="EMBL" id="CP115667">
    <property type="protein sequence ID" value="WBW49348.1"/>
    <property type="molecule type" value="Genomic_DNA"/>
</dbReference>
<evidence type="ECO:0000256" key="2">
    <source>
        <dbReference type="ARBA" id="ARBA00007805"/>
    </source>
</evidence>
<gene>
    <name evidence="9" type="primary">argF</name>
    <name evidence="9" type="ORF">O6R05_04885</name>
</gene>
<keyword evidence="10" id="KW-1185">Reference proteome</keyword>
<feature type="binding site" evidence="6">
    <location>
        <begin position="57"/>
        <end position="60"/>
    </location>
    <ligand>
        <name>carbamoyl phosphate</name>
        <dbReference type="ChEBI" id="CHEBI:58228"/>
    </ligand>
</feature>
<dbReference type="InterPro" id="IPR006132">
    <property type="entry name" value="Asp/Orn_carbamoyltranf_P-bd"/>
</dbReference>
<evidence type="ECO:0000256" key="6">
    <source>
        <dbReference type="HAMAP-Rule" id="MF_01109"/>
    </source>
</evidence>
<evidence type="ECO:0000256" key="3">
    <source>
        <dbReference type="ARBA" id="ARBA00013007"/>
    </source>
</evidence>
<feature type="binding site" evidence="6">
    <location>
        <position position="317"/>
    </location>
    <ligand>
        <name>carbamoyl phosphate</name>
        <dbReference type="ChEBI" id="CHEBI:58228"/>
    </ligand>
</feature>
<dbReference type="InterPro" id="IPR036901">
    <property type="entry name" value="Asp/Orn_carbamoylTrfase_sf"/>
</dbReference>
<feature type="domain" description="Aspartate/ornithine carbamoyltransferase Asp/Orn-binding" evidence="7">
    <location>
        <begin position="154"/>
        <end position="327"/>
    </location>
</feature>
<feature type="binding site" evidence="6">
    <location>
        <begin position="235"/>
        <end position="236"/>
    </location>
    <ligand>
        <name>L-ornithine</name>
        <dbReference type="ChEBI" id="CHEBI:46911"/>
    </ligand>
</feature>
<evidence type="ECO:0000313" key="9">
    <source>
        <dbReference type="EMBL" id="WBW49348.1"/>
    </source>
</evidence>
<feature type="binding site" evidence="6">
    <location>
        <begin position="272"/>
        <end position="273"/>
    </location>
    <ligand>
        <name>carbamoyl phosphate</name>
        <dbReference type="ChEBI" id="CHEBI:58228"/>
    </ligand>
</feature>
<feature type="binding site" evidence="6">
    <location>
        <position position="84"/>
    </location>
    <ligand>
        <name>carbamoyl phosphate</name>
        <dbReference type="ChEBI" id="CHEBI:58228"/>
    </ligand>
</feature>
<name>A0ABY7QTY1_9FIRM</name>
<dbReference type="InterPro" id="IPR024904">
    <property type="entry name" value="OTCase_ArgI"/>
</dbReference>
<feature type="binding site" evidence="6">
    <location>
        <begin position="135"/>
        <end position="138"/>
    </location>
    <ligand>
        <name>carbamoyl phosphate</name>
        <dbReference type="ChEBI" id="CHEBI:58228"/>
    </ligand>
</feature>
<dbReference type="SUPFAM" id="SSF53671">
    <property type="entry name" value="Aspartate/ornithine carbamoyltransferase"/>
    <property type="match status" value="1"/>
</dbReference>
<dbReference type="PANTHER" id="PTHR45753:SF2">
    <property type="entry name" value="ORNITHINE CARBAMOYLTRANSFERASE"/>
    <property type="match status" value="1"/>
</dbReference>
<dbReference type="NCBIfam" id="TIGR00658">
    <property type="entry name" value="orni_carb_tr"/>
    <property type="match status" value="1"/>
</dbReference>
<evidence type="ECO:0000313" key="10">
    <source>
        <dbReference type="Proteomes" id="UP001210339"/>
    </source>
</evidence>
<comment type="similarity">
    <text evidence="2 6">Belongs to the aspartate/ornithine carbamoyltransferase superfamily. OTCase family.</text>
</comment>
<keyword evidence="4 6" id="KW-0808">Transferase</keyword>
<feature type="binding site" evidence="6">
    <location>
        <position position="108"/>
    </location>
    <ligand>
        <name>carbamoyl phosphate</name>
        <dbReference type="ChEBI" id="CHEBI:58228"/>
    </ligand>
</feature>
<accession>A0ABY7QTY1</accession>
<dbReference type="InterPro" id="IPR006131">
    <property type="entry name" value="Asp_carbamoyltransf_Asp/Orn-bd"/>
</dbReference>
<dbReference type="PANTHER" id="PTHR45753">
    <property type="entry name" value="ORNITHINE CARBAMOYLTRANSFERASE, MITOCHONDRIAL"/>
    <property type="match status" value="1"/>
</dbReference>
<dbReference type="EC" id="2.1.3.3" evidence="3 6"/>
<feature type="domain" description="Aspartate/ornithine carbamoyltransferase carbamoyl-P binding" evidence="8">
    <location>
        <begin position="8"/>
        <end position="148"/>
    </location>
</feature>
<feature type="binding site" evidence="6">
    <location>
        <position position="167"/>
    </location>
    <ligand>
        <name>L-ornithine</name>
        <dbReference type="ChEBI" id="CHEBI:46911"/>
    </ligand>
</feature>
<keyword evidence="6" id="KW-0963">Cytoplasm</keyword>
<dbReference type="HAMAP" id="MF_01109">
    <property type="entry name" value="OTCase"/>
    <property type="match status" value="1"/>
</dbReference>
<dbReference type="RefSeq" id="WP_271190880.1">
    <property type="nucleotide sequence ID" value="NZ_CP115667.1"/>
</dbReference>
<dbReference type="PROSITE" id="PS00097">
    <property type="entry name" value="CARBAMOYLTRANSFERASE"/>
    <property type="match status" value="1"/>
</dbReference>
<organism evidence="9 10">
    <name type="scientific">Peptoniphilus equinus</name>
    <dbReference type="NCBI Taxonomy" id="3016343"/>
    <lineage>
        <taxon>Bacteria</taxon>
        <taxon>Bacillati</taxon>
        <taxon>Bacillota</taxon>
        <taxon>Tissierellia</taxon>
        <taxon>Tissierellales</taxon>
        <taxon>Peptoniphilaceae</taxon>
        <taxon>Peptoniphilus</taxon>
    </lineage>
</organism>
<evidence type="ECO:0000259" key="8">
    <source>
        <dbReference type="Pfam" id="PF02729"/>
    </source>
</evidence>
<proteinExistence type="inferred from homology"/>
<dbReference type="InterPro" id="IPR006130">
    <property type="entry name" value="Asp/Orn_carbamoylTrfase"/>
</dbReference>
<comment type="catalytic activity">
    <reaction evidence="5 6">
        <text>carbamoyl phosphate + L-ornithine = L-citrulline + phosphate + H(+)</text>
        <dbReference type="Rhea" id="RHEA:19513"/>
        <dbReference type="ChEBI" id="CHEBI:15378"/>
        <dbReference type="ChEBI" id="CHEBI:43474"/>
        <dbReference type="ChEBI" id="CHEBI:46911"/>
        <dbReference type="ChEBI" id="CHEBI:57743"/>
        <dbReference type="ChEBI" id="CHEBI:58228"/>
        <dbReference type="EC" id="2.1.3.3"/>
    </reaction>
</comment>